<protein>
    <submittedName>
        <fullName evidence="3">Xaa-Pro aminopeptidase</fullName>
    </submittedName>
</protein>
<evidence type="ECO:0000256" key="1">
    <source>
        <dbReference type="SAM" id="MobiDB-lite"/>
    </source>
</evidence>
<dbReference type="Pfam" id="PF00557">
    <property type="entry name" value="Peptidase_M24"/>
    <property type="match status" value="1"/>
</dbReference>
<evidence type="ECO:0000313" key="4">
    <source>
        <dbReference type="Proteomes" id="UP000267187"/>
    </source>
</evidence>
<keyword evidence="3" id="KW-0031">Aminopeptidase</keyword>
<feature type="domain" description="Peptidase M24" evidence="2">
    <location>
        <begin position="244"/>
        <end position="451"/>
    </location>
</feature>
<feature type="compositionally biased region" description="Polar residues" evidence="1">
    <location>
        <begin position="1"/>
        <end position="18"/>
    </location>
</feature>
<sequence>MRYSLQSSLHGTEKSTMTLLPRSLNPRSSKRLPRWISPRYMVLAILCLVASVHGSALAGENTSVHELPSLRARAEIIDTVLEERINNVLPMIMERSDVDLWVVMSREYNEDPVLKTLLPADWMSARRHTMLVMHNPGEGAPIEALAVSRYGVGDLFTQAWNKEEQPDQWAALAKVIAERSPEVIAINKDAHFALADGMSASEYEQFIAVLTAEQREKLVSSRALAIGWLETRSESELKIFRQLVGIGHELIARAFSNEVVTPGVTTTDDIAWWLREQSAALNMGNWFHPSVSLQRFDNTEFDQITAFSNSVDENVIYPGDLLHVDFGLSYLRLHTDQQQHAYVLKPNETNVPESLVNALAQGNLLQDILMDGFETGITGNALLAQSLEQASEAGLKPTIYTHPLGLHGHAAGPTIGMWDAQEGVPVVGDYPVYPNTAYSIELNVAVNIPEWDNQEIRIMLEEDAFFDGESIEFLSGRQTQLHVIEAN</sequence>
<dbReference type="InterPro" id="IPR036005">
    <property type="entry name" value="Creatinase/aminopeptidase-like"/>
</dbReference>
<keyword evidence="3" id="KW-0378">Hydrolase</keyword>
<accession>A0A3M0ADN5</accession>
<feature type="region of interest" description="Disordered" evidence="1">
    <location>
        <begin position="1"/>
        <end position="28"/>
    </location>
</feature>
<name>A0A3M0ADN5_9GAMM</name>
<evidence type="ECO:0000313" key="3">
    <source>
        <dbReference type="EMBL" id="RMA82646.1"/>
    </source>
</evidence>
<evidence type="ECO:0000259" key="2">
    <source>
        <dbReference type="Pfam" id="PF00557"/>
    </source>
</evidence>
<dbReference type="SUPFAM" id="SSF55920">
    <property type="entry name" value="Creatinase/aminopeptidase"/>
    <property type="match status" value="1"/>
</dbReference>
<dbReference type="Proteomes" id="UP000267187">
    <property type="component" value="Unassembled WGS sequence"/>
</dbReference>
<dbReference type="InterPro" id="IPR000994">
    <property type="entry name" value="Pept_M24"/>
</dbReference>
<dbReference type="EMBL" id="REFJ01000001">
    <property type="protein sequence ID" value="RMA82646.1"/>
    <property type="molecule type" value="Genomic_DNA"/>
</dbReference>
<dbReference type="Gene3D" id="3.90.230.10">
    <property type="entry name" value="Creatinase/methionine aminopeptidase superfamily"/>
    <property type="match status" value="1"/>
</dbReference>
<gene>
    <name evidence="3" type="ORF">DFR27_0598</name>
</gene>
<comment type="caution">
    <text evidence="3">The sequence shown here is derived from an EMBL/GenBank/DDBJ whole genome shotgun (WGS) entry which is preliminary data.</text>
</comment>
<keyword evidence="4" id="KW-1185">Reference proteome</keyword>
<reference evidence="3 4" key="1">
    <citation type="submission" date="2018-10" db="EMBL/GenBank/DDBJ databases">
        <title>Genomic Encyclopedia of Type Strains, Phase IV (KMG-IV): sequencing the most valuable type-strain genomes for metagenomic binning, comparative biology and taxonomic classification.</title>
        <authorList>
            <person name="Goeker M."/>
        </authorList>
    </citation>
    <scope>NUCLEOTIDE SEQUENCE [LARGE SCALE GENOMIC DNA]</scope>
    <source>
        <strain evidence="3 4">DSM 25080</strain>
    </source>
</reference>
<dbReference type="AlphaFoldDB" id="A0A3M0ADN5"/>
<organism evidence="3 4">
    <name type="scientific">Umboniibacter marinipuniceus</name>
    <dbReference type="NCBI Taxonomy" id="569599"/>
    <lineage>
        <taxon>Bacteria</taxon>
        <taxon>Pseudomonadati</taxon>
        <taxon>Pseudomonadota</taxon>
        <taxon>Gammaproteobacteria</taxon>
        <taxon>Cellvibrionales</taxon>
        <taxon>Cellvibrionaceae</taxon>
        <taxon>Umboniibacter</taxon>
    </lineage>
</organism>
<dbReference type="GO" id="GO:0004177">
    <property type="term" value="F:aminopeptidase activity"/>
    <property type="evidence" value="ECO:0007669"/>
    <property type="project" value="UniProtKB-KW"/>
</dbReference>
<proteinExistence type="predicted"/>
<keyword evidence="3" id="KW-0645">Protease</keyword>